<dbReference type="RefSeq" id="WP_008107517.1">
    <property type="nucleotide sequence ID" value="NZ_FOSD01000002.1"/>
</dbReference>
<dbReference type="CDD" id="cd14744">
    <property type="entry name" value="PAAR_CT_2"/>
    <property type="match status" value="1"/>
</dbReference>
<accession>A0A1I3T4N8</accession>
<name>A0A1I3T4N8_9GAMM</name>
<reference evidence="1 2" key="1">
    <citation type="submission" date="2016-10" db="EMBL/GenBank/DDBJ databases">
        <authorList>
            <person name="Varghese N."/>
            <person name="Submissions S."/>
        </authorList>
    </citation>
    <scope>NUCLEOTIDE SEQUENCE [LARGE SCALE GENOMIC DNA]</scope>
    <source>
        <strain evidence="1 2">YR512</strain>
    </source>
</reference>
<evidence type="ECO:0000313" key="1">
    <source>
        <dbReference type="EMBL" id="SFJ64457.1"/>
    </source>
</evidence>
<evidence type="ECO:0000313" key="2">
    <source>
        <dbReference type="Proteomes" id="UP000198841"/>
    </source>
</evidence>
<dbReference type="InterPro" id="IPR008727">
    <property type="entry name" value="PAAR_motif"/>
</dbReference>
<dbReference type="Proteomes" id="UP000198841">
    <property type="component" value="Unassembled WGS sequence"/>
</dbReference>
<dbReference type="Gene3D" id="2.60.200.60">
    <property type="match status" value="1"/>
</dbReference>
<dbReference type="Pfam" id="PF05488">
    <property type="entry name" value="PAAR_motif"/>
    <property type="match status" value="1"/>
</dbReference>
<comment type="caution">
    <text evidence="1">The sequence shown here is derived from an EMBL/GenBank/DDBJ whole genome shotgun (WGS) entry which is preliminary data.</text>
</comment>
<organism evidence="1 2">
    <name type="scientific">Candidatus Pantoea symbiotica</name>
    <dbReference type="NCBI Taxonomy" id="1884370"/>
    <lineage>
        <taxon>Bacteria</taxon>
        <taxon>Pseudomonadati</taxon>
        <taxon>Pseudomonadota</taxon>
        <taxon>Gammaproteobacteria</taxon>
        <taxon>Enterobacterales</taxon>
        <taxon>Erwiniaceae</taxon>
        <taxon>Pantoea</taxon>
    </lineage>
</organism>
<sequence length="87" mass="8998">MGKLAVVLGDSTSHGGKVTSASSTFDIQGKNAALLHDTVSCPLHGTNRIIECDIASYEENGRGIVIHGCKTKCGSVVIATLPDMEIG</sequence>
<dbReference type="EMBL" id="FOSD01000002">
    <property type="protein sequence ID" value="SFJ64457.1"/>
    <property type="molecule type" value="Genomic_DNA"/>
</dbReference>
<gene>
    <name evidence="1" type="ORF">SAMN05518863_102183</name>
</gene>
<proteinExistence type="predicted"/>
<protein>
    <submittedName>
        <fullName evidence="1">Zn-binding Pro-Ala-Ala-Arg (PAAR) domain-containing protein, incolved in TypeVI secretion</fullName>
    </submittedName>
</protein>
<keyword evidence="2" id="KW-1185">Reference proteome</keyword>